<keyword evidence="2" id="KW-0472">Membrane</keyword>
<evidence type="ECO:0000313" key="4">
    <source>
        <dbReference type="Proteomes" id="UP000616114"/>
    </source>
</evidence>
<reference evidence="3" key="2">
    <citation type="submission" date="2020-09" db="EMBL/GenBank/DDBJ databases">
        <authorList>
            <person name="Sun Q."/>
            <person name="Zhou Y."/>
        </authorList>
    </citation>
    <scope>NUCLEOTIDE SEQUENCE</scope>
    <source>
        <strain evidence="3">CGMCC 1.12785</strain>
    </source>
</reference>
<organism evidence="3 4">
    <name type="scientific">Sediminivirga luteola</name>
    <dbReference type="NCBI Taxonomy" id="1774748"/>
    <lineage>
        <taxon>Bacteria</taxon>
        <taxon>Bacillati</taxon>
        <taxon>Actinomycetota</taxon>
        <taxon>Actinomycetes</taxon>
        <taxon>Micrococcales</taxon>
        <taxon>Brevibacteriaceae</taxon>
        <taxon>Sediminivirga</taxon>
    </lineage>
</organism>
<comment type="caution">
    <text evidence="3">The sequence shown here is derived from an EMBL/GenBank/DDBJ whole genome shotgun (WGS) entry which is preliminary data.</text>
</comment>
<dbReference type="AlphaFoldDB" id="A0A8J2XLP0"/>
<dbReference type="EMBL" id="BMFY01000010">
    <property type="protein sequence ID" value="GGA19728.1"/>
    <property type="molecule type" value="Genomic_DNA"/>
</dbReference>
<accession>A0A8J2XLP0</accession>
<gene>
    <name evidence="3" type="ORF">GCM10011333_23550</name>
</gene>
<keyword evidence="2" id="KW-1133">Transmembrane helix</keyword>
<name>A0A8J2XLP0_9MICO</name>
<reference evidence="3" key="1">
    <citation type="journal article" date="2014" name="Int. J. Syst. Evol. Microbiol.">
        <title>Complete genome sequence of Corynebacterium casei LMG S-19264T (=DSM 44701T), isolated from a smear-ripened cheese.</title>
        <authorList>
            <consortium name="US DOE Joint Genome Institute (JGI-PGF)"/>
            <person name="Walter F."/>
            <person name="Albersmeier A."/>
            <person name="Kalinowski J."/>
            <person name="Ruckert C."/>
        </authorList>
    </citation>
    <scope>NUCLEOTIDE SEQUENCE</scope>
    <source>
        <strain evidence="3">CGMCC 1.12785</strain>
    </source>
</reference>
<evidence type="ECO:0000313" key="3">
    <source>
        <dbReference type="EMBL" id="GGA19728.1"/>
    </source>
</evidence>
<evidence type="ECO:0000256" key="1">
    <source>
        <dbReference type="SAM" id="MobiDB-lite"/>
    </source>
</evidence>
<keyword evidence="4" id="KW-1185">Reference proteome</keyword>
<evidence type="ECO:0008006" key="5">
    <source>
        <dbReference type="Google" id="ProtNLM"/>
    </source>
</evidence>
<evidence type="ECO:0000256" key="2">
    <source>
        <dbReference type="SAM" id="Phobius"/>
    </source>
</evidence>
<feature type="transmembrane region" description="Helical" evidence="2">
    <location>
        <begin position="130"/>
        <end position="152"/>
    </location>
</feature>
<dbReference type="Proteomes" id="UP000616114">
    <property type="component" value="Unassembled WGS sequence"/>
</dbReference>
<keyword evidence="2" id="KW-0812">Transmembrane</keyword>
<feature type="region of interest" description="Disordered" evidence="1">
    <location>
        <begin position="1"/>
        <end position="39"/>
    </location>
</feature>
<protein>
    <recommendedName>
        <fullName evidence="5">DUF2510 domain-containing protein</fullName>
    </recommendedName>
</protein>
<sequence>MEQWGSPPGPAGSQGPGGHDIPIGSEPGAGPGPGAPAPGWYDVGVPRQLRWWDGQAWTDRWQVLRLPGRTFQLGVEGRSPGRAQTGAIVATVVAGLCFAFVFFGAIISFLSPTGLGPGASAPLWTQVSGYLVLAVPLCAGILFGFLAVVLFLEFRAVRMHERARSSALPGPPDPRRRMG</sequence>
<proteinExistence type="predicted"/>
<feature type="transmembrane region" description="Helical" evidence="2">
    <location>
        <begin position="87"/>
        <end position="110"/>
    </location>
</feature>